<reference evidence="8" key="1">
    <citation type="submission" date="2025-08" db="UniProtKB">
        <authorList>
            <consortium name="RefSeq"/>
        </authorList>
    </citation>
    <scope>IDENTIFICATION</scope>
</reference>
<dbReference type="InterPro" id="IPR050605">
    <property type="entry name" value="Olfactomedin-like_domain"/>
</dbReference>
<accession>A0A6P7MWM3</accession>
<feature type="chain" id="PRO_5028080632" evidence="5">
    <location>
        <begin position="19"/>
        <end position="461"/>
    </location>
</feature>
<comment type="caution">
    <text evidence="3">Lacks conserved residue(s) required for the propagation of feature annotation.</text>
</comment>
<proteinExistence type="predicted"/>
<evidence type="ECO:0000256" key="3">
    <source>
        <dbReference type="PROSITE-ProRule" id="PRU00446"/>
    </source>
</evidence>
<dbReference type="AlphaFoldDB" id="A0A6P7MWM3"/>
<feature type="signal peptide" evidence="5">
    <location>
        <begin position="1"/>
        <end position="18"/>
    </location>
</feature>
<dbReference type="KEGG" id="bspl:114857956"/>
<dbReference type="RefSeq" id="XP_029010743.1">
    <property type="nucleotide sequence ID" value="XM_029154910.2"/>
</dbReference>
<feature type="domain" description="Olfactomedin-like" evidence="6">
    <location>
        <begin position="186"/>
        <end position="461"/>
    </location>
</feature>
<sequence length="461" mass="52354">MKLLTGFLLCALLSFTQQAVPRDKCLCEVTYVEQTFPHDKLSTIEDSASKCNINVTPKMPLELESLLLGLDQRLLQLKEDVSELEKEDDGELYGVLSLQVIENEMTDIKQLIERLSRTTVESQHLTTNITTQLKDLKTGMEELEKYDTMHVVKSRQANQHLRASLSQCRKGTTIDIRPTQPYPQGKCPYGQFLNITGPRVYTAGEYPGSYAYGAWGRDPKPAAGKESWYWLVMLTSSNRFSNYVRLYNSLSALIVGKSGPGNIQIHSSNPATNTIQGPNTVMYREALYYNCYNQDAVCRFNLTTKTVSTLQLPKGTRYNSKGNFCHLDECYPYTDLDLATDESGVWVIYTTKQDFGDIVLSKIEEGDPLTLGQTWRTSVYKQAVTNTFMVCGVFYATRYISKDLEEIFYSFDTATGVERFNIGIFIHKMSTNILSLNYSPVDNMLYAYSDSKMVSYMLLFR</sequence>
<comment type="subcellular location">
    <subcellularLocation>
        <location evidence="1">Secreted</location>
    </subcellularLocation>
</comment>
<keyword evidence="7" id="KW-1185">Reference proteome</keyword>
<evidence type="ECO:0000256" key="2">
    <source>
        <dbReference type="ARBA" id="ARBA00022525"/>
    </source>
</evidence>
<keyword evidence="5" id="KW-0732">Signal</keyword>
<protein>
    <submittedName>
        <fullName evidence="8">Olfactomedin-4-like</fullName>
    </submittedName>
</protein>
<feature type="coiled-coil region" evidence="4">
    <location>
        <begin position="67"/>
        <end position="118"/>
    </location>
</feature>
<dbReference type="InParanoid" id="A0A6P7MWM3"/>
<evidence type="ECO:0000313" key="7">
    <source>
        <dbReference type="Proteomes" id="UP000515150"/>
    </source>
</evidence>
<dbReference type="PANTHER" id="PTHR23192:SF68">
    <property type="entry name" value="OLFACTOMEDIN-4-LIKE"/>
    <property type="match status" value="1"/>
</dbReference>
<keyword evidence="4" id="KW-0175">Coiled coil</keyword>
<dbReference type="PANTHER" id="PTHR23192">
    <property type="entry name" value="OLFACTOMEDIN-RELATED"/>
    <property type="match status" value="1"/>
</dbReference>
<dbReference type="Pfam" id="PF02191">
    <property type="entry name" value="OLF"/>
    <property type="match status" value="1"/>
</dbReference>
<dbReference type="SMART" id="SM00284">
    <property type="entry name" value="OLF"/>
    <property type="match status" value="1"/>
</dbReference>
<dbReference type="PROSITE" id="PS51132">
    <property type="entry name" value="OLF"/>
    <property type="match status" value="1"/>
</dbReference>
<dbReference type="Proteomes" id="UP000515150">
    <property type="component" value="Chromosome 6"/>
</dbReference>
<evidence type="ECO:0000256" key="4">
    <source>
        <dbReference type="SAM" id="Coils"/>
    </source>
</evidence>
<evidence type="ECO:0000256" key="5">
    <source>
        <dbReference type="SAM" id="SignalP"/>
    </source>
</evidence>
<gene>
    <name evidence="8" type="primary">LOC114857956</name>
</gene>
<dbReference type="GeneID" id="114857956"/>
<dbReference type="GO" id="GO:0005615">
    <property type="term" value="C:extracellular space"/>
    <property type="evidence" value="ECO:0007669"/>
    <property type="project" value="TreeGrafter"/>
</dbReference>
<dbReference type="OrthoDB" id="8626508at2759"/>
<name>A0A6P7MWM3_BETSP</name>
<keyword evidence="2" id="KW-0964">Secreted</keyword>
<dbReference type="InterPro" id="IPR003112">
    <property type="entry name" value="Olfac-like_dom"/>
</dbReference>
<evidence type="ECO:0000259" key="6">
    <source>
        <dbReference type="PROSITE" id="PS51132"/>
    </source>
</evidence>
<dbReference type="GO" id="GO:0007165">
    <property type="term" value="P:signal transduction"/>
    <property type="evidence" value="ECO:0007669"/>
    <property type="project" value="TreeGrafter"/>
</dbReference>
<evidence type="ECO:0000313" key="8">
    <source>
        <dbReference type="RefSeq" id="XP_029010743.1"/>
    </source>
</evidence>
<evidence type="ECO:0000256" key="1">
    <source>
        <dbReference type="ARBA" id="ARBA00004613"/>
    </source>
</evidence>
<organism evidence="7 8">
    <name type="scientific">Betta splendens</name>
    <name type="common">Siamese fighting fish</name>
    <dbReference type="NCBI Taxonomy" id="158456"/>
    <lineage>
        <taxon>Eukaryota</taxon>
        <taxon>Metazoa</taxon>
        <taxon>Chordata</taxon>
        <taxon>Craniata</taxon>
        <taxon>Vertebrata</taxon>
        <taxon>Euteleostomi</taxon>
        <taxon>Actinopterygii</taxon>
        <taxon>Neopterygii</taxon>
        <taxon>Teleostei</taxon>
        <taxon>Neoteleostei</taxon>
        <taxon>Acanthomorphata</taxon>
        <taxon>Anabantaria</taxon>
        <taxon>Anabantiformes</taxon>
        <taxon>Anabantoidei</taxon>
        <taxon>Osphronemidae</taxon>
        <taxon>Betta</taxon>
    </lineage>
</organism>